<dbReference type="InterPro" id="IPR042123">
    <property type="entry name" value="Zip3/RNF212-like"/>
</dbReference>
<dbReference type="Proteomes" id="UP001182556">
    <property type="component" value="Unassembled WGS sequence"/>
</dbReference>
<keyword evidence="1" id="KW-0469">Meiosis</keyword>
<feature type="compositionally biased region" description="Polar residues" evidence="3">
    <location>
        <begin position="28"/>
        <end position="38"/>
    </location>
</feature>
<evidence type="ECO:0000313" key="4">
    <source>
        <dbReference type="EMBL" id="KAK1923393.1"/>
    </source>
</evidence>
<dbReference type="PANTHER" id="PTHR22663">
    <property type="entry name" value="RING FINGER PROTEIN NARYA-RELATED"/>
    <property type="match status" value="1"/>
</dbReference>
<dbReference type="GO" id="GO:0019789">
    <property type="term" value="F:SUMO transferase activity"/>
    <property type="evidence" value="ECO:0007669"/>
    <property type="project" value="InterPro"/>
</dbReference>
<feature type="compositionally biased region" description="Polar residues" evidence="3">
    <location>
        <begin position="403"/>
        <end position="416"/>
    </location>
</feature>
<dbReference type="EMBL" id="JAODAN010000006">
    <property type="protein sequence ID" value="KAK1923393.1"/>
    <property type="molecule type" value="Genomic_DNA"/>
</dbReference>
<dbReference type="PANTHER" id="PTHR22663:SF17">
    <property type="entry name" value="RING FINGER PROTEIN NARYA-RELATED"/>
    <property type="match status" value="1"/>
</dbReference>
<evidence type="ECO:0000256" key="3">
    <source>
        <dbReference type="SAM" id="MobiDB-lite"/>
    </source>
</evidence>
<dbReference type="GO" id="GO:0016925">
    <property type="term" value="P:protein sumoylation"/>
    <property type="evidence" value="ECO:0007669"/>
    <property type="project" value="TreeGrafter"/>
</dbReference>
<feature type="region of interest" description="Disordered" evidence="3">
    <location>
        <begin position="261"/>
        <end position="296"/>
    </location>
</feature>
<reference evidence="4" key="1">
    <citation type="submission" date="2023-02" db="EMBL/GenBank/DDBJ databases">
        <title>Identification and recombinant expression of a fungal hydrolase from Papiliotrema laurentii that hydrolyzes apple cutin and clears colloidal polyester polyurethane.</title>
        <authorList>
            <consortium name="DOE Joint Genome Institute"/>
            <person name="Roman V.A."/>
            <person name="Bojanowski C."/>
            <person name="Crable B.R."/>
            <person name="Wagner D.N."/>
            <person name="Hung C.S."/>
            <person name="Nadeau L.J."/>
            <person name="Schratz L."/>
            <person name="Haridas S."/>
            <person name="Pangilinan J."/>
            <person name="Lipzen A."/>
            <person name="Na H."/>
            <person name="Yan M."/>
            <person name="Ng V."/>
            <person name="Grigoriev I.V."/>
            <person name="Spatafora J.W."/>
            <person name="Barlow D."/>
            <person name="Biffinger J."/>
            <person name="Kelley-Loughnane N."/>
            <person name="Varaljay V.A."/>
            <person name="Crookes-Goodson W.J."/>
        </authorList>
    </citation>
    <scope>NUCLEOTIDE SEQUENCE</scope>
    <source>
        <strain evidence="4">5307AH</strain>
    </source>
</reference>
<evidence type="ECO:0000313" key="5">
    <source>
        <dbReference type="Proteomes" id="UP001182556"/>
    </source>
</evidence>
<dbReference type="GO" id="GO:0007129">
    <property type="term" value="P:homologous chromosome pairing at meiosis"/>
    <property type="evidence" value="ECO:0007669"/>
    <property type="project" value="TreeGrafter"/>
</dbReference>
<evidence type="ECO:0000256" key="1">
    <source>
        <dbReference type="ARBA" id="ARBA00023254"/>
    </source>
</evidence>
<feature type="compositionally biased region" description="Polar residues" evidence="3">
    <location>
        <begin position="328"/>
        <end position="360"/>
    </location>
</feature>
<feature type="compositionally biased region" description="Basic and acidic residues" evidence="3">
    <location>
        <begin position="276"/>
        <end position="288"/>
    </location>
</feature>
<keyword evidence="2" id="KW-0175">Coiled coil</keyword>
<comment type="caution">
    <text evidence="4">The sequence shown here is derived from an EMBL/GenBank/DDBJ whole genome shotgun (WGS) entry which is preliminary data.</text>
</comment>
<proteinExistence type="predicted"/>
<accession>A0AAD9CZE0</accession>
<feature type="region of interest" description="Disordered" evidence="3">
    <location>
        <begin position="1"/>
        <end position="39"/>
    </location>
</feature>
<dbReference type="GO" id="GO:0007131">
    <property type="term" value="P:reciprocal meiotic recombination"/>
    <property type="evidence" value="ECO:0007669"/>
    <property type="project" value="InterPro"/>
</dbReference>
<name>A0AAD9CZE0_PAPLA</name>
<gene>
    <name evidence="4" type="ORF">DB88DRAFT_540630</name>
</gene>
<sequence length="430" mass="48412">MQAMSAHKAGGFPKRKSESARYGEAPVQPSSATKSSSMGVKEEGPGAFLEYIHCNLCNYPFYGEHGRETREFFMTSCGHIVCNDPSHNHKKERCTVCGKGGEDNPVEVTAMDDQMPVELQNWFMGSSTSINIGNEFLMRTKFQTTELIRHIRYQETVISMKQDLLNRVTPEIKAYKQLQEDHKKLEAVHAQAQKELAELKRKIAFGDYQPVHQSPRVSAPPASEGINGGNMVPGAYRQHPDSSRIHHIPHRGCMNRLTPLLEEDEGRDAVQTGDEVPSKRPRYGDLSHPRPTPLLMHGVERPLVPLLSSASTHLGGVRRSPYSIRQQESWYPHVNQQQPVQETRTTPRPQSRTGPRTNLEQFRYDGSTTPQPPSSRAFHPRRPSSVIPTQRPSDHLKSRMNDTDTGPNVAAQSFQGIRSKRGESSRRLLM</sequence>
<feature type="compositionally biased region" description="Basic and acidic residues" evidence="3">
    <location>
        <begin position="392"/>
        <end position="402"/>
    </location>
</feature>
<dbReference type="GO" id="GO:0000795">
    <property type="term" value="C:synaptonemal complex"/>
    <property type="evidence" value="ECO:0007669"/>
    <property type="project" value="InterPro"/>
</dbReference>
<dbReference type="AlphaFoldDB" id="A0AAD9CZE0"/>
<evidence type="ECO:0000256" key="2">
    <source>
        <dbReference type="SAM" id="Coils"/>
    </source>
</evidence>
<feature type="coiled-coil region" evidence="2">
    <location>
        <begin position="175"/>
        <end position="202"/>
    </location>
</feature>
<organism evidence="4 5">
    <name type="scientific">Papiliotrema laurentii</name>
    <name type="common">Cryptococcus laurentii</name>
    <dbReference type="NCBI Taxonomy" id="5418"/>
    <lineage>
        <taxon>Eukaryota</taxon>
        <taxon>Fungi</taxon>
        <taxon>Dikarya</taxon>
        <taxon>Basidiomycota</taxon>
        <taxon>Agaricomycotina</taxon>
        <taxon>Tremellomycetes</taxon>
        <taxon>Tremellales</taxon>
        <taxon>Rhynchogastremaceae</taxon>
        <taxon>Papiliotrema</taxon>
    </lineage>
</organism>
<feature type="region of interest" description="Disordered" evidence="3">
    <location>
        <begin position="328"/>
        <end position="430"/>
    </location>
</feature>
<protein>
    <submittedName>
        <fullName evidence="4">Uncharacterized protein</fullName>
    </submittedName>
</protein>
<keyword evidence="5" id="KW-1185">Reference proteome</keyword>
<feature type="compositionally biased region" description="Basic and acidic residues" evidence="3">
    <location>
        <begin position="420"/>
        <end position="430"/>
    </location>
</feature>